<comment type="caution">
    <text evidence="1">The sequence shown here is derived from an EMBL/GenBank/DDBJ whole genome shotgun (WGS) entry which is preliminary data.</text>
</comment>
<sequence length="522" mass="59633">MCSKCSQFKYLFHQLQLYISDQIQGYQLINIHNNEFEGYLKVRARILFRQIRGASSQNNQQQSIPHNIRLKHHSEDQITTSADAFLKQAMNIIKKCDNLSQIIDKSAQSGKDQAAKVKTQAKQMVSHLEGKLTLVLKNERDISYGEREVQAFIMRNKDHMTTLNAEISSLESQFNLFEAKKLKRPSNRGPKIVSLPQQIKKMVTKDSQIVLENVELLDSLPRQQVKSAGYCEPFFAIFDDTQKKTIVYNANSKQKIVTCLGAQRLLTGNLDFFILDQQIYKADQSGQFKTISELNERAPVTCGTIISSKYLLIGLSQYTKISCYDISILPNPTLFKRTCLAMRRGQIKSWQVDAIQGSKHIDDIVFSAYNSSIVKFNLNELIQIPDQCVNDIQNLCETVFKNLGHSILDFRQIEDQYLAVLTENLCFVVDHFSHSIPFTICVRFMPRIFLAPSFSIDENPWMVGIKDGNLELSSLTGEQQIIKAGSKDHQYKEILYETETKSGKIYIALNSQGQIITFKLHN</sequence>
<organism evidence="1 2">
    <name type="scientific">Halteria grandinella</name>
    <dbReference type="NCBI Taxonomy" id="5974"/>
    <lineage>
        <taxon>Eukaryota</taxon>
        <taxon>Sar</taxon>
        <taxon>Alveolata</taxon>
        <taxon>Ciliophora</taxon>
        <taxon>Intramacronucleata</taxon>
        <taxon>Spirotrichea</taxon>
        <taxon>Stichotrichia</taxon>
        <taxon>Sporadotrichida</taxon>
        <taxon>Halteriidae</taxon>
        <taxon>Halteria</taxon>
    </lineage>
</organism>
<evidence type="ECO:0000313" key="1">
    <source>
        <dbReference type="EMBL" id="TNV85092.1"/>
    </source>
</evidence>
<accession>A0A8J8P114</accession>
<gene>
    <name evidence="1" type="ORF">FGO68_gene12586</name>
</gene>
<keyword evidence="2" id="KW-1185">Reference proteome</keyword>
<protein>
    <submittedName>
        <fullName evidence="1">Uncharacterized protein</fullName>
    </submittedName>
</protein>
<dbReference type="EMBL" id="RRYP01002157">
    <property type="protein sequence ID" value="TNV85092.1"/>
    <property type="molecule type" value="Genomic_DNA"/>
</dbReference>
<dbReference type="AlphaFoldDB" id="A0A8J8P114"/>
<dbReference type="Proteomes" id="UP000785679">
    <property type="component" value="Unassembled WGS sequence"/>
</dbReference>
<name>A0A8J8P114_HALGN</name>
<proteinExistence type="predicted"/>
<evidence type="ECO:0000313" key="2">
    <source>
        <dbReference type="Proteomes" id="UP000785679"/>
    </source>
</evidence>
<reference evidence="1" key="1">
    <citation type="submission" date="2019-06" db="EMBL/GenBank/DDBJ databases">
        <authorList>
            <person name="Zheng W."/>
        </authorList>
    </citation>
    <scope>NUCLEOTIDE SEQUENCE</scope>
    <source>
        <strain evidence="1">QDHG01</strain>
    </source>
</reference>